<dbReference type="Gene3D" id="1.25.40.10">
    <property type="entry name" value="Tetratricopeptide repeat domain"/>
    <property type="match status" value="1"/>
</dbReference>
<evidence type="ECO:0000313" key="6">
    <source>
        <dbReference type="EMBL" id="GDY69214.1"/>
    </source>
</evidence>
<dbReference type="Proteomes" id="UP000299211">
    <property type="component" value="Unassembled WGS sequence"/>
</dbReference>
<sequence length="276" mass="31744">MDHAISVYTLGSFELAIHGKPIQRWKAGKARDLFQFLLLRQGQVVSRETLHESLWPGSYWSANSSSLKVAVHTLRRVLANCQAPSEETSSPSLRLVTRQTGYTLQARGVWVDSEVFDDLVDQGHRAESAGAHREASQHYRAAAELYGGDFLAGSPMEWANVHREWLRSRFLYVLQRLAETSLVEDDPLSVMRYCRRILEIEPYREESYRMLMYTHAQLGQLNQVRRWYDICTTRLREDLQAAPEPATRLTYSRAMHGQLNAHSWDSINYPTHTAAH</sequence>
<proteinExistence type="inferred from homology"/>
<evidence type="ECO:0000313" key="9">
    <source>
        <dbReference type="Proteomes" id="UP000302139"/>
    </source>
</evidence>
<dbReference type="SMART" id="SM01043">
    <property type="entry name" value="BTAD"/>
    <property type="match status" value="1"/>
</dbReference>
<evidence type="ECO:0000256" key="4">
    <source>
        <dbReference type="PROSITE-ProRule" id="PRU01091"/>
    </source>
</evidence>
<dbReference type="InterPro" id="IPR016032">
    <property type="entry name" value="Sig_transdc_resp-reg_C-effctor"/>
</dbReference>
<dbReference type="Gene3D" id="1.10.10.10">
    <property type="entry name" value="Winged helix-like DNA-binding domain superfamily/Winged helix DNA-binding domain"/>
    <property type="match status" value="1"/>
</dbReference>
<dbReference type="SUPFAM" id="SSF46894">
    <property type="entry name" value="C-terminal effector domain of the bipartite response regulators"/>
    <property type="match status" value="1"/>
</dbReference>
<feature type="domain" description="OmpR/PhoB-type" evidence="5">
    <location>
        <begin position="1"/>
        <end position="106"/>
    </location>
</feature>
<evidence type="ECO:0000256" key="3">
    <source>
        <dbReference type="ARBA" id="ARBA00023125"/>
    </source>
</evidence>
<dbReference type="AlphaFoldDB" id="A0A4D4N7I9"/>
<dbReference type="SUPFAM" id="SSF48452">
    <property type="entry name" value="TPR-like"/>
    <property type="match status" value="1"/>
</dbReference>
<dbReference type="GO" id="GO:0003677">
    <property type="term" value="F:DNA binding"/>
    <property type="evidence" value="ECO:0007669"/>
    <property type="project" value="UniProtKB-UniRule"/>
</dbReference>
<dbReference type="InterPro" id="IPR011990">
    <property type="entry name" value="TPR-like_helical_dom_sf"/>
</dbReference>
<dbReference type="Pfam" id="PF00486">
    <property type="entry name" value="Trans_reg_C"/>
    <property type="match status" value="1"/>
</dbReference>
<dbReference type="PANTHER" id="PTHR35807">
    <property type="entry name" value="TRANSCRIPTIONAL REGULATOR REDD-RELATED"/>
    <property type="match status" value="1"/>
</dbReference>
<dbReference type="GO" id="GO:0006355">
    <property type="term" value="P:regulation of DNA-templated transcription"/>
    <property type="evidence" value="ECO:0007669"/>
    <property type="project" value="InterPro"/>
</dbReference>
<dbReference type="SMART" id="SM00862">
    <property type="entry name" value="Trans_reg_C"/>
    <property type="match status" value="1"/>
</dbReference>
<organism evidence="7 8">
    <name type="scientific">Streptomyces avermitilis</name>
    <dbReference type="NCBI Taxonomy" id="33903"/>
    <lineage>
        <taxon>Bacteria</taxon>
        <taxon>Bacillati</taxon>
        <taxon>Actinomycetota</taxon>
        <taxon>Actinomycetes</taxon>
        <taxon>Kitasatosporales</taxon>
        <taxon>Streptomycetaceae</taxon>
        <taxon>Streptomyces</taxon>
    </lineage>
</organism>
<dbReference type="GO" id="GO:0000160">
    <property type="term" value="P:phosphorelay signal transduction system"/>
    <property type="evidence" value="ECO:0007669"/>
    <property type="project" value="UniProtKB-KW"/>
</dbReference>
<dbReference type="InterPro" id="IPR051677">
    <property type="entry name" value="AfsR-DnrI-RedD_regulator"/>
</dbReference>
<evidence type="ECO:0000313" key="7">
    <source>
        <dbReference type="EMBL" id="GDY79465.1"/>
    </source>
</evidence>
<accession>A0A4D4N7I9</accession>
<dbReference type="PROSITE" id="PS51755">
    <property type="entry name" value="OMPR_PHOB"/>
    <property type="match status" value="1"/>
</dbReference>
<evidence type="ECO:0000256" key="2">
    <source>
        <dbReference type="ARBA" id="ARBA00023012"/>
    </source>
</evidence>
<dbReference type="InterPro" id="IPR005158">
    <property type="entry name" value="BTAD"/>
</dbReference>
<dbReference type="EMBL" id="BJHX01000002">
    <property type="protein sequence ID" value="GDY69214.1"/>
    <property type="molecule type" value="Genomic_DNA"/>
</dbReference>
<keyword evidence="2" id="KW-0902">Two-component regulatory system</keyword>
<comment type="similarity">
    <text evidence="1">Belongs to the AfsR/DnrI/RedD regulatory family.</text>
</comment>
<dbReference type="STRING" id="33903.AQJ43_28955"/>
<dbReference type="GeneID" id="41537964"/>
<keyword evidence="3 4" id="KW-0238">DNA-binding</keyword>
<dbReference type="InterPro" id="IPR001867">
    <property type="entry name" value="OmpR/PhoB-type_DNA-bd"/>
</dbReference>
<reference evidence="6 9" key="2">
    <citation type="submission" date="2019-04" db="EMBL/GenBank/DDBJ databases">
        <title>Draft genome sequences of Streptomyces avermitilis NBRC 14893.</title>
        <authorList>
            <person name="Komaki H."/>
            <person name="Tamura T."/>
            <person name="Hosoyama A."/>
        </authorList>
    </citation>
    <scope>NUCLEOTIDE SEQUENCE [LARGE SCALE GENOMIC DNA]</scope>
    <source>
        <strain evidence="6 9">NBRC 14893</strain>
    </source>
</reference>
<dbReference type="RefSeq" id="WP_048894533.1">
    <property type="nucleotide sequence ID" value="NZ_BAABTN010000011.1"/>
</dbReference>
<gene>
    <name evidence="6" type="ORF">SAV14893_086070</name>
    <name evidence="7" type="ORF">SAV31267_089500</name>
</gene>
<reference evidence="7 8" key="1">
    <citation type="submission" date="2019-04" db="EMBL/GenBank/DDBJ databases">
        <title>Draft genome sequences of Streptomyces avermitilis ATCC 31267.</title>
        <authorList>
            <person name="Komaki H."/>
            <person name="Tamura T."/>
            <person name="Hosoyama A."/>
        </authorList>
    </citation>
    <scope>NUCLEOTIDE SEQUENCE [LARGE SCALE GENOMIC DNA]</scope>
    <source>
        <strain evidence="7 8">ATCC 31267</strain>
    </source>
</reference>
<dbReference type="InterPro" id="IPR036388">
    <property type="entry name" value="WH-like_DNA-bd_sf"/>
</dbReference>
<comment type="caution">
    <text evidence="7">The sequence shown here is derived from an EMBL/GenBank/DDBJ whole genome shotgun (WGS) entry which is preliminary data.</text>
</comment>
<protein>
    <submittedName>
        <fullName evidence="7">SARP family transcriptional regulator</fullName>
    </submittedName>
</protein>
<name>A0A4D4N7I9_STRAX</name>
<evidence type="ECO:0000259" key="5">
    <source>
        <dbReference type="PROSITE" id="PS51755"/>
    </source>
</evidence>
<evidence type="ECO:0000256" key="1">
    <source>
        <dbReference type="ARBA" id="ARBA00005820"/>
    </source>
</evidence>
<feature type="DNA-binding region" description="OmpR/PhoB-type" evidence="4">
    <location>
        <begin position="1"/>
        <end position="106"/>
    </location>
</feature>
<dbReference type="EMBL" id="BJHY01000002">
    <property type="protein sequence ID" value="GDY79465.1"/>
    <property type="molecule type" value="Genomic_DNA"/>
</dbReference>
<dbReference type="Pfam" id="PF03704">
    <property type="entry name" value="BTAD"/>
    <property type="match status" value="1"/>
</dbReference>
<dbReference type="Proteomes" id="UP000302139">
    <property type="component" value="Unassembled WGS sequence"/>
</dbReference>
<evidence type="ECO:0000313" key="8">
    <source>
        <dbReference type="Proteomes" id="UP000299211"/>
    </source>
</evidence>